<proteinExistence type="inferred from homology"/>
<evidence type="ECO:0000256" key="2">
    <source>
        <dbReference type="ARBA" id="ARBA00004162"/>
    </source>
</evidence>
<dbReference type="GO" id="GO:0009425">
    <property type="term" value="C:bacterial-type flagellum basal body"/>
    <property type="evidence" value="ECO:0007669"/>
    <property type="project" value="InterPro"/>
</dbReference>
<keyword evidence="5 10" id="KW-0145">Chemotaxis</keyword>
<dbReference type="Proteomes" id="UP000198885">
    <property type="component" value="Unassembled WGS sequence"/>
</dbReference>
<keyword evidence="7 10" id="KW-0283">Flagellar rotation</keyword>
<dbReference type="RefSeq" id="WP_092693070.1">
    <property type="nucleotide sequence ID" value="NZ_FOGU01000005.1"/>
</dbReference>
<protein>
    <recommendedName>
        <fullName evidence="10">Flagellar protein FliL</fullName>
    </recommendedName>
</protein>
<dbReference type="GO" id="GO:0071973">
    <property type="term" value="P:bacterial-type flagellum-dependent cell motility"/>
    <property type="evidence" value="ECO:0007669"/>
    <property type="project" value="InterPro"/>
</dbReference>
<keyword evidence="12" id="KW-1185">Reference proteome</keyword>
<evidence type="ECO:0000256" key="8">
    <source>
        <dbReference type="ARBA" id="ARBA00022989"/>
    </source>
</evidence>
<comment type="similarity">
    <text evidence="3 10">Belongs to the FliL family.</text>
</comment>
<comment type="function">
    <text evidence="1 10">Controls the rotational direction of flagella during chemotaxis.</text>
</comment>
<evidence type="ECO:0000256" key="6">
    <source>
        <dbReference type="ARBA" id="ARBA00022692"/>
    </source>
</evidence>
<feature type="transmembrane region" description="Helical" evidence="10">
    <location>
        <begin position="17"/>
        <end position="38"/>
    </location>
</feature>
<evidence type="ECO:0000256" key="1">
    <source>
        <dbReference type="ARBA" id="ARBA00002254"/>
    </source>
</evidence>
<dbReference type="Pfam" id="PF03748">
    <property type="entry name" value="FliL"/>
    <property type="match status" value="1"/>
</dbReference>
<keyword evidence="4" id="KW-1003">Cell membrane</keyword>
<keyword evidence="6 10" id="KW-0812">Transmembrane</keyword>
<keyword evidence="8 10" id="KW-1133">Transmembrane helix</keyword>
<dbReference type="GO" id="GO:0005886">
    <property type="term" value="C:plasma membrane"/>
    <property type="evidence" value="ECO:0007669"/>
    <property type="project" value="UniProtKB-SubCell"/>
</dbReference>
<gene>
    <name evidence="11" type="ORF">SAMN04490244_105182</name>
</gene>
<evidence type="ECO:0000313" key="12">
    <source>
        <dbReference type="Proteomes" id="UP000198885"/>
    </source>
</evidence>
<keyword evidence="10" id="KW-0997">Cell inner membrane</keyword>
<sequence>MASDETEGATPPKRSKLGLLVGLVLAVLLGAGGFYAAYSGMILSGSAESAHEPPADDSGADAPPVAFVPLDPMTISLAPGAGAKHLRFQAQLEVEAGAEEQVAAMLPRVIDVLNSFLRAVEPELLADPASLAQLRAQMLRRVRIATGSHAVRDLLVMEFVLN</sequence>
<dbReference type="OrthoDB" id="7619358at2"/>
<keyword evidence="11" id="KW-0282">Flagellum</keyword>
<name>A0A1H9UBY2_9RHOB</name>
<evidence type="ECO:0000313" key="11">
    <source>
        <dbReference type="EMBL" id="SES06956.1"/>
    </source>
</evidence>
<evidence type="ECO:0000256" key="7">
    <source>
        <dbReference type="ARBA" id="ARBA00022779"/>
    </source>
</evidence>
<dbReference type="GO" id="GO:0006935">
    <property type="term" value="P:chemotaxis"/>
    <property type="evidence" value="ECO:0007669"/>
    <property type="project" value="UniProtKB-KW"/>
</dbReference>
<dbReference type="InterPro" id="IPR005503">
    <property type="entry name" value="FliL"/>
</dbReference>
<evidence type="ECO:0000256" key="3">
    <source>
        <dbReference type="ARBA" id="ARBA00008281"/>
    </source>
</evidence>
<reference evidence="11 12" key="1">
    <citation type="submission" date="2016-10" db="EMBL/GenBank/DDBJ databases">
        <authorList>
            <person name="de Groot N.N."/>
        </authorList>
    </citation>
    <scope>NUCLEOTIDE SEQUENCE [LARGE SCALE GENOMIC DNA]</scope>
    <source>
        <strain evidence="11 12">DSM 23042</strain>
    </source>
</reference>
<dbReference type="EMBL" id="FOGU01000005">
    <property type="protein sequence ID" value="SES06956.1"/>
    <property type="molecule type" value="Genomic_DNA"/>
</dbReference>
<dbReference type="STRING" id="641238.SAMN04490244_105182"/>
<keyword evidence="9 10" id="KW-0472">Membrane</keyword>
<evidence type="ECO:0000256" key="9">
    <source>
        <dbReference type="ARBA" id="ARBA00023136"/>
    </source>
</evidence>
<evidence type="ECO:0000256" key="4">
    <source>
        <dbReference type="ARBA" id="ARBA00022475"/>
    </source>
</evidence>
<dbReference type="AlphaFoldDB" id="A0A1H9UBY2"/>
<organism evidence="11 12">
    <name type="scientific">Tranquillimonas rosea</name>
    <dbReference type="NCBI Taxonomy" id="641238"/>
    <lineage>
        <taxon>Bacteria</taxon>
        <taxon>Pseudomonadati</taxon>
        <taxon>Pseudomonadota</taxon>
        <taxon>Alphaproteobacteria</taxon>
        <taxon>Rhodobacterales</taxon>
        <taxon>Roseobacteraceae</taxon>
        <taxon>Tranquillimonas</taxon>
    </lineage>
</organism>
<accession>A0A1H9UBY2</accession>
<evidence type="ECO:0000256" key="5">
    <source>
        <dbReference type="ARBA" id="ARBA00022500"/>
    </source>
</evidence>
<keyword evidence="11" id="KW-0966">Cell projection</keyword>
<keyword evidence="11" id="KW-0969">Cilium</keyword>
<comment type="subcellular location">
    <subcellularLocation>
        <location evidence="10">Cell inner membrane</location>
    </subcellularLocation>
    <subcellularLocation>
        <location evidence="2">Cell membrane</location>
        <topology evidence="2">Single-pass membrane protein</topology>
    </subcellularLocation>
</comment>
<evidence type="ECO:0000256" key="10">
    <source>
        <dbReference type="RuleBase" id="RU364125"/>
    </source>
</evidence>